<dbReference type="Proteomes" id="UP000537326">
    <property type="component" value="Unassembled WGS sequence"/>
</dbReference>
<dbReference type="Pfam" id="PF18598">
    <property type="entry name" value="TetR_C_36"/>
    <property type="match status" value="1"/>
</dbReference>
<accession>A0A7Z0C5E9</accession>
<evidence type="ECO:0000313" key="3">
    <source>
        <dbReference type="EMBL" id="NYI11051.1"/>
    </source>
</evidence>
<gene>
    <name evidence="3" type="ORF">BKA05_002566</name>
</gene>
<dbReference type="InterPro" id="IPR009057">
    <property type="entry name" value="Homeodomain-like_sf"/>
</dbReference>
<dbReference type="AlphaFoldDB" id="A0A7Z0C5E9"/>
<evidence type="ECO:0000313" key="4">
    <source>
        <dbReference type="Proteomes" id="UP000537326"/>
    </source>
</evidence>
<dbReference type="InterPro" id="IPR041485">
    <property type="entry name" value="TetR_C_36"/>
</dbReference>
<protein>
    <submittedName>
        <fullName evidence="3">AcrR family transcriptional regulator</fullName>
    </submittedName>
</protein>
<feature type="region of interest" description="Disordered" evidence="1">
    <location>
        <begin position="1"/>
        <end position="29"/>
    </location>
</feature>
<feature type="compositionally biased region" description="Polar residues" evidence="1">
    <location>
        <begin position="1"/>
        <end position="14"/>
    </location>
</feature>
<evidence type="ECO:0000259" key="2">
    <source>
        <dbReference type="Pfam" id="PF18598"/>
    </source>
</evidence>
<name>A0A7Z0C5E9_9ACTN</name>
<reference evidence="3 4" key="1">
    <citation type="submission" date="2020-07" db="EMBL/GenBank/DDBJ databases">
        <title>Sequencing the genomes of 1000 actinobacteria strains.</title>
        <authorList>
            <person name="Klenk H.-P."/>
        </authorList>
    </citation>
    <scope>NUCLEOTIDE SEQUENCE [LARGE SCALE GENOMIC DNA]</scope>
    <source>
        <strain evidence="3 4">DSM 18248</strain>
    </source>
</reference>
<proteinExistence type="predicted"/>
<dbReference type="SUPFAM" id="SSF46689">
    <property type="entry name" value="Homeodomain-like"/>
    <property type="match status" value="1"/>
</dbReference>
<comment type="caution">
    <text evidence="3">The sequence shown here is derived from an EMBL/GenBank/DDBJ whole genome shotgun (WGS) entry which is preliminary data.</text>
</comment>
<keyword evidence="4" id="KW-1185">Reference proteome</keyword>
<dbReference type="Gene3D" id="1.10.357.10">
    <property type="entry name" value="Tetracycline Repressor, domain 2"/>
    <property type="match status" value="1"/>
</dbReference>
<dbReference type="RefSeq" id="WP_179531796.1">
    <property type="nucleotide sequence ID" value="NZ_BAAAPP010000005.1"/>
</dbReference>
<dbReference type="EMBL" id="JACBZI010000001">
    <property type="protein sequence ID" value="NYI11051.1"/>
    <property type="molecule type" value="Genomic_DNA"/>
</dbReference>
<feature type="domain" description="QsdR TetR regulatory C-terminal" evidence="2">
    <location>
        <begin position="97"/>
        <end position="204"/>
    </location>
</feature>
<evidence type="ECO:0000256" key="1">
    <source>
        <dbReference type="SAM" id="MobiDB-lite"/>
    </source>
</evidence>
<sequence>MTSSPDPTTGSSAARTAGSVPFPAPLRRPDPEMAMEYATRIFVSGERLDMQTLAAALGVGRTTLYRWVGGREEVLGDVLASLSREVWAGCQAHATGEGVERALDTFRRFMDHTSQFPALRDFARREPALALKLLMQPDGPVAGSLRDGVAAALRETLPDQHDRISDEIVDILVQVGTALEWAPVIIGDPPPLDRAMRLVRALLEVTLRDPAG</sequence>
<organism evidence="3 4">
    <name type="scientific">Nocardioides marinus</name>
    <dbReference type="NCBI Taxonomy" id="374514"/>
    <lineage>
        <taxon>Bacteria</taxon>
        <taxon>Bacillati</taxon>
        <taxon>Actinomycetota</taxon>
        <taxon>Actinomycetes</taxon>
        <taxon>Propionibacteriales</taxon>
        <taxon>Nocardioidaceae</taxon>
        <taxon>Nocardioides</taxon>
    </lineage>
</organism>